<dbReference type="Proteomes" id="UP000009223">
    <property type="component" value="Chromosome"/>
</dbReference>
<dbReference type="SUPFAM" id="SSF53850">
    <property type="entry name" value="Periplasmic binding protein-like II"/>
    <property type="match status" value="1"/>
</dbReference>
<dbReference type="EMBL" id="CP001843">
    <property type="protein sequence ID" value="AEF85417.1"/>
    <property type="molecule type" value="Genomic_DNA"/>
</dbReference>
<dbReference type="PANTHER" id="PTHR43649:SF12">
    <property type="entry name" value="DIACETYLCHITOBIOSE BINDING PROTEIN DASA"/>
    <property type="match status" value="1"/>
</dbReference>
<name>F5YN85_TREPZ</name>
<dbReference type="Pfam" id="PF01547">
    <property type="entry name" value="SBP_bac_1"/>
    <property type="match status" value="1"/>
</dbReference>
<gene>
    <name evidence="3" type="ordered locus">TREPR_0118</name>
</gene>
<reference evidence="4" key="1">
    <citation type="submission" date="2009-12" db="EMBL/GenBank/DDBJ databases">
        <title>Complete sequence of Treponema primitia strain ZAS-2.</title>
        <authorList>
            <person name="Tetu S.G."/>
            <person name="Matson E."/>
            <person name="Ren Q."/>
            <person name="Seshadri R."/>
            <person name="Elbourne L."/>
            <person name="Hassan K.A."/>
            <person name="Durkin A."/>
            <person name="Radune D."/>
            <person name="Mohamoud Y."/>
            <person name="Shay R."/>
            <person name="Jin S."/>
            <person name="Zhang X."/>
            <person name="Lucey K."/>
            <person name="Ballor N.R."/>
            <person name="Ottesen E."/>
            <person name="Rosenthal R."/>
            <person name="Allen A."/>
            <person name="Leadbetter J.R."/>
            <person name="Paulsen I.T."/>
        </authorList>
    </citation>
    <scope>NUCLEOTIDE SEQUENCE [LARGE SCALE GENOMIC DNA]</scope>
    <source>
        <strain evidence="4">ATCC BAA-887 / DSM 12427 / ZAS-2</strain>
    </source>
</reference>
<dbReference type="RefSeq" id="WP_015706353.1">
    <property type="nucleotide sequence ID" value="NC_015578.1"/>
</dbReference>
<comment type="similarity">
    <text evidence="2">Belongs to the bacterial solute-binding protein 1 family.</text>
</comment>
<evidence type="ECO:0000256" key="2">
    <source>
        <dbReference type="ARBA" id="ARBA00008520"/>
    </source>
</evidence>
<dbReference type="PANTHER" id="PTHR43649">
    <property type="entry name" value="ARABINOSE-BINDING PROTEIN-RELATED"/>
    <property type="match status" value="1"/>
</dbReference>
<comment type="subcellular location">
    <subcellularLocation>
        <location evidence="1">Periplasm</location>
    </subcellularLocation>
</comment>
<evidence type="ECO:0000313" key="3">
    <source>
        <dbReference type="EMBL" id="AEF85417.1"/>
    </source>
</evidence>
<reference evidence="3 4" key="2">
    <citation type="journal article" date="2011" name="ISME J.">
        <title>RNA-seq reveals cooperative metabolic interactions between two termite-gut spirochete species in co-culture.</title>
        <authorList>
            <person name="Rosenthal A.Z."/>
            <person name="Matson E.G."/>
            <person name="Eldar A."/>
            <person name="Leadbetter J.R."/>
        </authorList>
    </citation>
    <scope>NUCLEOTIDE SEQUENCE [LARGE SCALE GENOMIC DNA]</scope>
    <source>
        <strain evidence="4">ATCC BAA-887 / DSM 12427 / ZAS-2</strain>
    </source>
</reference>
<keyword evidence="4" id="KW-1185">Reference proteome</keyword>
<organism evidence="3 4">
    <name type="scientific">Treponema primitia (strain ATCC BAA-887 / DSM 12427 / ZAS-2)</name>
    <dbReference type="NCBI Taxonomy" id="545694"/>
    <lineage>
        <taxon>Bacteria</taxon>
        <taxon>Pseudomonadati</taxon>
        <taxon>Spirochaetota</taxon>
        <taxon>Spirochaetia</taxon>
        <taxon>Spirochaetales</taxon>
        <taxon>Treponemataceae</taxon>
        <taxon>Treponema</taxon>
    </lineage>
</organism>
<dbReference type="eggNOG" id="COG1653">
    <property type="taxonomic scope" value="Bacteria"/>
</dbReference>
<dbReference type="InterPro" id="IPR006059">
    <property type="entry name" value="SBP"/>
</dbReference>
<dbReference type="HOGENOM" id="CLU_031285_10_1_12"/>
<evidence type="ECO:0000256" key="1">
    <source>
        <dbReference type="ARBA" id="ARBA00004418"/>
    </source>
</evidence>
<dbReference type="GO" id="GO:0042597">
    <property type="term" value="C:periplasmic space"/>
    <property type="evidence" value="ECO:0007669"/>
    <property type="project" value="UniProtKB-SubCell"/>
</dbReference>
<evidence type="ECO:0000313" key="4">
    <source>
        <dbReference type="Proteomes" id="UP000009223"/>
    </source>
</evidence>
<dbReference type="AlphaFoldDB" id="F5YN85"/>
<accession>F5YN85</accession>
<protein>
    <submittedName>
        <fullName evidence="3">Putative substrate binding protein</fullName>
    </submittedName>
</protein>
<proteinExistence type="inferred from homology"/>
<dbReference type="STRING" id="545694.TREPR_0118"/>
<dbReference type="Gene3D" id="3.40.190.10">
    <property type="entry name" value="Periplasmic binding protein-like II"/>
    <property type="match status" value="1"/>
</dbReference>
<sequence>MKLTENTKKFDRLLLILGLVVLVVGFLFALSSKGITLQKDKVLVFTQWWDDELEEGTLPSLIAEFEAQHPDITIKLDNRSYEEIRDALRTGEDSALNANIIGLDPLWFDDLIRREVLEPLDGYSKPEENSVTPDTENGYEKYGLPLISFISPLFYNIELLRDAGFDRPPKSRAELLACARAVTDKASGKYGLALALGSENPLGIYRDIFSWIWASGPSLIREGKPDFSAPGITGAMVFLKQLREEELLLPGTFTMTETEKREDFIRGRTAMMIGSVADIYTLQERMGETSFGITVIPGESPLGGKPIMGLTSWYLGIPRGSARKDEAWAFLSYLQERGSFIAEKAHAVPGSRNSVIDFNTRDPLFAKAYDMYAAGETVQEFAGVSGVDELEAIVRDQVYALFEKDQSPEETAKGIQRRWEEL</sequence>
<dbReference type="KEGG" id="tpi:TREPR_0118"/>
<dbReference type="InterPro" id="IPR050490">
    <property type="entry name" value="Bact_solute-bd_prot1"/>
</dbReference>